<dbReference type="FunFam" id="1.25.40.10:FF:000427">
    <property type="entry name" value="Pentatricopeptide repeat-containing protein chloroplastic"/>
    <property type="match status" value="1"/>
</dbReference>
<evidence type="ECO:0000313" key="3">
    <source>
        <dbReference type="EMBL" id="CAA0821276.1"/>
    </source>
</evidence>
<dbReference type="PANTHER" id="PTHR47926">
    <property type="entry name" value="PENTATRICOPEPTIDE REPEAT-CONTAINING PROTEIN"/>
    <property type="match status" value="1"/>
</dbReference>
<dbReference type="PROSITE" id="PS51375">
    <property type="entry name" value="PPR"/>
    <property type="match status" value="3"/>
</dbReference>
<feature type="repeat" description="PPR" evidence="2">
    <location>
        <begin position="176"/>
        <end position="210"/>
    </location>
</feature>
<dbReference type="Pfam" id="PF01535">
    <property type="entry name" value="PPR"/>
    <property type="match status" value="2"/>
</dbReference>
<evidence type="ECO:0000256" key="1">
    <source>
        <dbReference type="ARBA" id="ARBA00022737"/>
    </source>
</evidence>
<organism evidence="3 4">
    <name type="scientific">Striga hermonthica</name>
    <name type="common">Purple witchweed</name>
    <name type="synonym">Buchnera hermonthica</name>
    <dbReference type="NCBI Taxonomy" id="68872"/>
    <lineage>
        <taxon>Eukaryota</taxon>
        <taxon>Viridiplantae</taxon>
        <taxon>Streptophyta</taxon>
        <taxon>Embryophyta</taxon>
        <taxon>Tracheophyta</taxon>
        <taxon>Spermatophyta</taxon>
        <taxon>Magnoliopsida</taxon>
        <taxon>eudicotyledons</taxon>
        <taxon>Gunneridae</taxon>
        <taxon>Pentapetalae</taxon>
        <taxon>asterids</taxon>
        <taxon>lamiids</taxon>
        <taxon>Lamiales</taxon>
        <taxon>Orobanchaceae</taxon>
        <taxon>Buchnereae</taxon>
        <taxon>Striga</taxon>
    </lineage>
</organism>
<dbReference type="GO" id="GO:0009451">
    <property type="term" value="P:RNA modification"/>
    <property type="evidence" value="ECO:0007669"/>
    <property type="project" value="InterPro"/>
</dbReference>
<proteinExistence type="predicted"/>
<dbReference type="InterPro" id="IPR002885">
    <property type="entry name" value="PPR_rpt"/>
</dbReference>
<evidence type="ECO:0000256" key="2">
    <source>
        <dbReference type="PROSITE-ProRule" id="PRU00708"/>
    </source>
</evidence>
<dbReference type="AlphaFoldDB" id="A0A9N7N613"/>
<dbReference type="NCBIfam" id="TIGR00756">
    <property type="entry name" value="PPR"/>
    <property type="match status" value="2"/>
</dbReference>
<dbReference type="Pfam" id="PF20431">
    <property type="entry name" value="E_motif"/>
    <property type="match status" value="1"/>
</dbReference>
<reference evidence="3" key="1">
    <citation type="submission" date="2019-12" db="EMBL/GenBank/DDBJ databases">
        <authorList>
            <person name="Scholes J."/>
        </authorList>
    </citation>
    <scope>NUCLEOTIDE SEQUENCE</scope>
</reference>
<dbReference type="InterPro" id="IPR046848">
    <property type="entry name" value="E_motif"/>
</dbReference>
<dbReference type="Gene3D" id="1.25.40.10">
    <property type="entry name" value="Tetratricopeptide repeat domain"/>
    <property type="match status" value="4"/>
</dbReference>
<dbReference type="InterPro" id="IPR046960">
    <property type="entry name" value="PPR_At4g14850-like_plant"/>
</dbReference>
<feature type="repeat" description="PPR" evidence="2">
    <location>
        <begin position="73"/>
        <end position="108"/>
    </location>
</feature>
<sequence length="467" mass="51975">MYKRAAEQNCLALLELCNSFSTLTQIQAIILKLGHQNNPLILSKFTSISSGIDAIDYSRSFIFSPESEPHYNDTFLFNTVIEAYARTTHSKPTALLFYRKMLSYGVSPNNYTYPFVLKACAGIRDFILGKTVHVPVLKLGFCANTHVTNAMIHMYSSCENGFESAEKVFDEMPEKNSVSWSTMIGGCVRWGKSSQAIGLFRRMQMIGLKPDVVTMVMLLSACADSGALELGRWIESYIKKEKFEMRTELCNALIDMYAKCGDLDCALGLFTKMPTSQRTVVSWTSVIFGMAAHGHALEAVSLFEEMKRALVGPDDVTFIGLLTACRHAGLVEEGKRYFHSMVDEYGIGPRMEHYGCMVDLLGRAGLVREALEFVERMPVAPSPVIWRTLVSACRAQDKLSLGEKITKDLIEKEPMQDANYVLLSSIYAKMADWGKKDKVRGAMANRGVRKVSGSAVIELGGEIKDIL</sequence>
<protein>
    <submittedName>
        <fullName evidence="3">Pentatricopeptide repeat-containing protein</fullName>
    </submittedName>
</protein>
<dbReference type="Pfam" id="PF13041">
    <property type="entry name" value="PPR_2"/>
    <property type="match status" value="3"/>
</dbReference>
<dbReference type="InterPro" id="IPR011990">
    <property type="entry name" value="TPR-like_helical_dom_sf"/>
</dbReference>
<dbReference type="Proteomes" id="UP001153555">
    <property type="component" value="Unassembled WGS sequence"/>
</dbReference>
<comment type="caution">
    <text evidence="3">The sequence shown here is derived from an EMBL/GenBank/DDBJ whole genome shotgun (WGS) entry which is preliminary data.</text>
</comment>
<keyword evidence="1" id="KW-0677">Repeat</keyword>
<name>A0A9N7N613_STRHE</name>
<dbReference type="GO" id="GO:0003723">
    <property type="term" value="F:RNA binding"/>
    <property type="evidence" value="ECO:0007669"/>
    <property type="project" value="InterPro"/>
</dbReference>
<accession>A0A9N7N613</accession>
<dbReference type="FunFam" id="1.25.40.10:FF:000242">
    <property type="entry name" value="Pentatricopeptide repeat-containing protein"/>
    <property type="match status" value="1"/>
</dbReference>
<dbReference type="OrthoDB" id="185373at2759"/>
<gene>
    <name evidence="3" type="ORF">SHERM_19278</name>
</gene>
<evidence type="ECO:0000313" key="4">
    <source>
        <dbReference type="Proteomes" id="UP001153555"/>
    </source>
</evidence>
<feature type="repeat" description="PPR" evidence="2">
    <location>
        <begin position="279"/>
        <end position="313"/>
    </location>
</feature>
<keyword evidence="4" id="KW-1185">Reference proteome</keyword>
<dbReference type="EMBL" id="CACSLK010020742">
    <property type="protein sequence ID" value="CAA0821276.1"/>
    <property type="molecule type" value="Genomic_DNA"/>
</dbReference>
<dbReference type="PANTHER" id="PTHR47926:SF501">
    <property type="entry name" value="DYW DOMAIN-CONTAINING PROTEIN"/>
    <property type="match status" value="1"/>
</dbReference>